<sequence>MIKPHSLIHCNNSVFGSVCIDGQRFYPLKNTSIEMQYACLCGKRKGIRFILYLPTKTTSIFEMYLTN</sequence>
<accession>A0A5J4S823</accession>
<gene>
    <name evidence="1" type="ORF">EZS27_009941</name>
</gene>
<evidence type="ECO:0000313" key="1">
    <source>
        <dbReference type="EMBL" id="KAA6342286.1"/>
    </source>
</evidence>
<name>A0A5J4S823_9ZZZZ</name>
<proteinExistence type="predicted"/>
<protein>
    <submittedName>
        <fullName evidence="1">Uncharacterized protein</fullName>
    </submittedName>
</protein>
<dbReference type="AlphaFoldDB" id="A0A5J4S823"/>
<comment type="caution">
    <text evidence="1">The sequence shown here is derived from an EMBL/GenBank/DDBJ whole genome shotgun (WGS) entry which is preliminary data.</text>
</comment>
<dbReference type="EMBL" id="SNRY01000335">
    <property type="protein sequence ID" value="KAA6342286.1"/>
    <property type="molecule type" value="Genomic_DNA"/>
</dbReference>
<reference evidence="1" key="1">
    <citation type="submission" date="2019-03" db="EMBL/GenBank/DDBJ databases">
        <title>Single cell metagenomics reveals metabolic interactions within the superorganism composed of flagellate Streblomastix strix and complex community of Bacteroidetes bacteria on its surface.</title>
        <authorList>
            <person name="Treitli S.C."/>
            <person name="Kolisko M."/>
            <person name="Husnik F."/>
            <person name="Keeling P."/>
            <person name="Hampl V."/>
        </authorList>
    </citation>
    <scope>NUCLEOTIDE SEQUENCE</scope>
    <source>
        <strain evidence="1">STM</strain>
    </source>
</reference>
<organism evidence="1">
    <name type="scientific">termite gut metagenome</name>
    <dbReference type="NCBI Taxonomy" id="433724"/>
    <lineage>
        <taxon>unclassified sequences</taxon>
        <taxon>metagenomes</taxon>
        <taxon>organismal metagenomes</taxon>
    </lineage>
</organism>